<organism evidence="2 3">
    <name type="scientific">Gloeophyllum trabeum (strain ATCC 11539 / FP-39264 / Madison 617)</name>
    <name type="common">Brown rot fungus</name>
    <dbReference type="NCBI Taxonomy" id="670483"/>
    <lineage>
        <taxon>Eukaryota</taxon>
        <taxon>Fungi</taxon>
        <taxon>Dikarya</taxon>
        <taxon>Basidiomycota</taxon>
        <taxon>Agaricomycotina</taxon>
        <taxon>Agaricomycetes</taxon>
        <taxon>Gloeophyllales</taxon>
        <taxon>Gloeophyllaceae</taxon>
        <taxon>Gloeophyllum</taxon>
    </lineage>
</organism>
<evidence type="ECO:0000313" key="2">
    <source>
        <dbReference type="EMBL" id="EPQ58825.1"/>
    </source>
</evidence>
<dbReference type="Proteomes" id="UP000030669">
    <property type="component" value="Unassembled WGS sequence"/>
</dbReference>
<reference evidence="2 3" key="1">
    <citation type="journal article" date="2012" name="Science">
        <title>The Paleozoic origin of enzymatic lignin decomposition reconstructed from 31 fungal genomes.</title>
        <authorList>
            <person name="Floudas D."/>
            <person name="Binder M."/>
            <person name="Riley R."/>
            <person name="Barry K."/>
            <person name="Blanchette R.A."/>
            <person name="Henrissat B."/>
            <person name="Martinez A.T."/>
            <person name="Otillar R."/>
            <person name="Spatafora J.W."/>
            <person name="Yadav J.S."/>
            <person name="Aerts A."/>
            <person name="Benoit I."/>
            <person name="Boyd A."/>
            <person name="Carlson A."/>
            <person name="Copeland A."/>
            <person name="Coutinho P.M."/>
            <person name="de Vries R.P."/>
            <person name="Ferreira P."/>
            <person name="Findley K."/>
            <person name="Foster B."/>
            <person name="Gaskell J."/>
            <person name="Glotzer D."/>
            <person name="Gorecki P."/>
            <person name="Heitman J."/>
            <person name="Hesse C."/>
            <person name="Hori C."/>
            <person name="Igarashi K."/>
            <person name="Jurgens J.A."/>
            <person name="Kallen N."/>
            <person name="Kersten P."/>
            <person name="Kohler A."/>
            <person name="Kuees U."/>
            <person name="Kumar T.K.A."/>
            <person name="Kuo A."/>
            <person name="LaButti K."/>
            <person name="Larrondo L.F."/>
            <person name="Lindquist E."/>
            <person name="Ling A."/>
            <person name="Lombard V."/>
            <person name="Lucas S."/>
            <person name="Lundell T."/>
            <person name="Martin R."/>
            <person name="McLaughlin D.J."/>
            <person name="Morgenstern I."/>
            <person name="Morin E."/>
            <person name="Murat C."/>
            <person name="Nagy L.G."/>
            <person name="Nolan M."/>
            <person name="Ohm R.A."/>
            <person name="Patyshakuliyeva A."/>
            <person name="Rokas A."/>
            <person name="Ruiz-Duenas F.J."/>
            <person name="Sabat G."/>
            <person name="Salamov A."/>
            <person name="Samejima M."/>
            <person name="Schmutz J."/>
            <person name="Slot J.C."/>
            <person name="St John F."/>
            <person name="Stenlid J."/>
            <person name="Sun H."/>
            <person name="Sun S."/>
            <person name="Syed K."/>
            <person name="Tsang A."/>
            <person name="Wiebenga A."/>
            <person name="Young D."/>
            <person name="Pisabarro A."/>
            <person name="Eastwood D.C."/>
            <person name="Martin F."/>
            <person name="Cullen D."/>
            <person name="Grigoriev I.V."/>
            <person name="Hibbett D.S."/>
        </authorList>
    </citation>
    <scope>NUCLEOTIDE SEQUENCE [LARGE SCALE GENOMIC DNA]</scope>
    <source>
        <strain evidence="2 3">ATCC 11539</strain>
    </source>
</reference>
<protein>
    <recommendedName>
        <fullName evidence="4">STE3-domain-containing protein</fullName>
    </recommendedName>
</protein>
<evidence type="ECO:0008006" key="4">
    <source>
        <dbReference type="Google" id="ProtNLM"/>
    </source>
</evidence>
<feature type="transmembrane region" description="Helical" evidence="1">
    <location>
        <begin position="14"/>
        <end position="33"/>
    </location>
</feature>
<keyword evidence="1" id="KW-0812">Transmembrane</keyword>
<feature type="transmembrane region" description="Helical" evidence="1">
    <location>
        <begin position="45"/>
        <end position="71"/>
    </location>
</feature>
<evidence type="ECO:0000256" key="1">
    <source>
        <dbReference type="SAM" id="Phobius"/>
    </source>
</evidence>
<dbReference type="OrthoDB" id="2756618at2759"/>
<feature type="transmembrane region" description="Helical" evidence="1">
    <location>
        <begin position="202"/>
        <end position="221"/>
    </location>
</feature>
<dbReference type="EMBL" id="KB469297">
    <property type="protein sequence ID" value="EPQ58825.1"/>
    <property type="molecule type" value="Genomic_DNA"/>
</dbReference>
<keyword evidence="1" id="KW-0472">Membrane</keyword>
<dbReference type="HOGENOM" id="CLU_750172_0_0_1"/>
<dbReference type="GeneID" id="19309268"/>
<proteinExistence type="predicted"/>
<keyword evidence="3" id="KW-1185">Reference proteome</keyword>
<keyword evidence="1" id="KW-1133">Transmembrane helix</keyword>
<name>S7RVJ7_GLOTA</name>
<feature type="transmembrane region" description="Helical" evidence="1">
    <location>
        <begin position="265"/>
        <end position="285"/>
    </location>
</feature>
<evidence type="ECO:0000313" key="3">
    <source>
        <dbReference type="Proteomes" id="UP000030669"/>
    </source>
</evidence>
<accession>S7RVJ7</accession>
<dbReference type="KEGG" id="gtr:GLOTRDRAFT_90606"/>
<feature type="transmembrane region" description="Helical" evidence="1">
    <location>
        <begin position="100"/>
        <end position="120"/>
    </location>
</feature>
<dbReference type="AlphaFoldDB" id="S7RVJ7"/>
<feature type="transmembrane region" description="Helical" evidence="1">
    <location>
        <begin position="233"/>
        <end position="253"/>
    </location>
</feature>
<sequence length="369" mass="41335">MYISAPEETLITTALGRAAIYLVIFITSFVLTWRKARYSRLHARLQIVIGILFIGTTANFILDVCTAHVYYLSPVYYEDTPHALHEQNIYNLLSCIRDGIFGLNMFIADALLVRNLLGLFRGHYRADHDPETKVWRYYVFWNGRFVVILFPIFLLTLEASLGITVIIFQARIYVLRRNTPWSDPLPSSWYDASAKVAVLNKAYYVSTFAINILLSIAIATGPEARRMSKYSRVAHTVLESGTIYSVIILLAIMPGSGLLRDMAGVALMICVGFVPSMVIILVTLCKTTEYTTHTTDNAILETSIRFGTSPNMPQNTIKDDSAPAINIRLEDLRFPDRDGSKSEVVTGFLTKDSSSRVPAMHAGEGWGGW</sequence>
<feature type="transmembrane region" description="Helical" evidence="1">
    <location>
        <begin position="141"/>
        <end position="168"/>
    </location>
</feature>
<gene>
    <name evidence="2" type="ORF">GLOTRDRAFT_90606</name>
</gene>
<dbReference type="RefSeq" id="XP_007861976.1">
    <property type="nucleotide sequence ID" value="XM_007863785.1"/>
</dbReference>